<evidence type="ECO:0000313" key="1">
    <source>
        <dbReference type="EMBL" id="PWR03720.1"/>
    </source>
</evidence>
<sequence>MTRDAWHVTDCGDALTVSRRVPPRFDLCAETRLPQLRRRALAHEVRKDMWRTLRSLRGFAPVVEVTKVEGGLRLRAGGAVAGPVSQNAHDRLSALLSCPDRRARWIRHARLHSC</sequence>
<protein>
    <submittedName>
        <fullName evidence="1">Uncharacterized protein</fullName>
    </submittedName>
</protein>
<keyword evidence="2" id="KW-1185">Reference proteome</keyword>
<evidence type="ECO:0000313" key="2">
    <source>
        <dbReference type="Proteomes" id="UP000245680"/>
    </source>
</evidence>
<comment type="caution">
    <text evidence="1">The sequence shown here is derived from an EMBL/GenBank/DDBJ whole genome shotgun (WGS) entry which is preliminary data.</text>
</comment>
<dbReference type="Proteomes" id="UP000245680">
    <property type="component" value="Unassembled WGS sequence"/>
</dbReference>
<dbReference type="OrthoDB" id="7658483at2"/>
<dbReference type="RefSeq" id="WP_109810651.1">
    <property type="nucleotide sequence ID" value="NZ_QGKU01000021.1"/>
</dbReference>
<dbReference type="EMBL" id="QGKU01000021">
    <property type="protein sequence ID" value="PWR03720.1"/>
    <property type="molecule type" value="Genomic_DNA"/>
</dbReference>
<dbReference type="AlphaFoldDB" id="A0A2V2LDU5"/>
<accession>A0A2V2LDU5</accession>
<proteinExistence type="predicted"/>
<reference evidence="1 2" key="1">
    <citation type="submission" date="2018-05" db="EMBL/GenBank/DDBJ databases">
        <title>Rhodobacteraceae gen. nov., sp. nov. isolated from sea water.</title>
        <authorList>
            <person name="Ren Y."/>
        </authorList>
    </citation>
    <scope>NUCLEOTIDE SEQUENCE [LARGE SCALE GENOMIC DNA]</scope>
    <source>
        <strain evidence="1 2">TG-679</strain>
    </source>
</reference>
<gene>
    <name evidence="1" type="ORF">DKT77_05140</name>
</gene>
<organism evidence="1 2">
    <name type="scientific">Meridianimarinicoccus roseus</name>
    <dbReference type="NCBI Taxonomy" id="2072018"/>
    <lineage>
        <taxon>Bacteria</taxon>
        <taxon>Pseudomonadati</taxon>
        <taxon>Pseudomonadota</taxon>
        <taxon>Alphaproteobacteria</taxon>
        <taxon>Rhodobacterales</taxon>
        <taxon>Paracoccaceae</taxon>
        <taxon>Meridianimarinicoccus</taxon>
    </lineage>
</organism>
<name>A0A2V2LDU5_9RHOB</name>